<comment type="caution">
    <text evidence="5">The sequence shown here is derived from an EMBL/GenBank/DDBJ whole genome shotgun (WGS) entry which is preliminary data.</text>
</comment>
<dbReference type="Gene3D" id="2.130.10.10">
    <property type="entry name" value="YVTN repeat-like/Quinoprotein amine dehydrogenase"/>
    <property type="match status" value="4"/>
</dbReference>
<evidence type="ECO:0000259" key="4">
    <source>
        <dbReference type="PROSITE" id="PS51534"/>
    </source>
</evidence>
<evidence type="ECO:0000256" key="1">
    <source>
        <dbReference type="ARBA" id="ARBA00022574"/>
    </source>
</evidence>
<dbReference type="PANTHER" id="PTHR22847:SF637">
    <property type="entry name" value="WD REPEAT DOMAIN 5B"/>
    <property type="match status" value="1"/>
</dbReference>
<gene>
    <name evidence="5" type="ORF">Vau01_100310</name>
</gene>
<dbReference type="Gene3D" id="3.40.50.300">
    <property type="entry name" value="P-loop containing nucleotide triphosphate hydrolases"/>
    <property type="match status" value="1"/>
</dbReference>
<dbReference type="SUPFAM" id="SSF50998">
    <property type="entry name" value="Quinoprotein alcohol dehydrogenase-like"/>
    <property type="match status" value="2"/>
</dbReference>
<dbReference type="InterPro" id="IPR036388">
    <property type="entry name" value="WH-like_DNA-bd_sf"/>
</dbReference>
<dbReference type="EMBL" id="BOPG01000079">
    <property type="protein sequence ID" value="GIJ62515.1"/>
    <property type="molecule type" value="Genomic_DNA"/>
</dbReference>
<dbReference type="PANTHER" id="PTHR22847">
    <property type="entry name" value="WD40 REPEAT PROTEIN"/>
    <property type="match status" value="1"/>
</dbReference>
<dbReference type="SUPFAM" id="SSF50978">
    <property type="entry name" value="WD40 repeat-like"/>
    <property type="match status" value="1"/>
</dbReference>
<dbReference type="Gene3D" id="1.10.10.10">
    <property type="entry name" value="Winged helix-like DNA-binding domain superfamily/Winged helix DNA-binding domain"/>
    <property type="match status" value="1"/>
</dbReference>
<keyword evidence="6" id="KW-1185">Reference proteome</keyword>
<accession>A0A8J4E503</accession>
<feature type="domain" description="SEFIR" evidence="4">
    <location>
        <begin position="1"/>
        <end position="124"/>
    </location>
</feature>
<name>A0A8J4E503_9ACTN</name>
<dbReference type="Pfam" id="PF00931">
    <property type="entry name" value="NB-ARC"/>
    <property type="match status" value="1"/>
</dbReference>
<keyword evidence="2" id="KW-0677">Repeat</keyword>
<evidence type="ECO:0000256" key="2">
    <source>
        <dbReference type="ARBA" id="ARBA00022737"/>
    </source>
</evidence>
<dbReference type="InterPro" id="IPR013568">
    <property type="entry name" value="SEFIR_dom"/>
</dbReference>
<dbReference type="PROSITE" id="PS51534">
    <property type="entry name" value="SEFIR"/>
    <property type="match status" value="1"/>
</dbReference>
<dbReference type="InterPro" id="IPR015943">
    <property type="entry name" value="WD40/YVTN_repeat-like_dom_sf"/>
</dbReference>
<dbReference type="SUPFAM" id="SSF52540">
    <property type="entry name" value="P-loop containing nucleoside triphosphate hydrolases"/>
    <property type="match status" value="1"/>
</dbReference>
<dbReference type="SMART" id="SM00320">
    <property type="entry name" value="WD40"/>
    <property type="match status" value="13"/>
</dbReference>
<evidence type="ECO:0000256" key="3">
    <source>
        <dbReference type="SAM" id="MobiDB-lite"/>
    </source>
</evidence>
<dbReference type="GO" id="GO:0043531">
    <property type="term" value="F:ADP binding"/>
    <property type="evidence" value="ECO:0007669"/>
    <property type="project" value="InterPro"/>
</dbReference>
<dbReference type="SUPFAM" id="SSF69304">
    <property type="entry name" value="Tricorn protease N-terminal domain"/>
    <property type="match status" value="1"/>
</dbReference>
<evidence type="ECO:0000313" key="6">
    <source>
        <dbReference type="Proteomes" id="UP000612585"/>
    </source>
</evidence>
<dbReference type="Pfam" id="PF00400">
    <property type="entry name" value="WD40"/>
    <property type="match status" value="3"/>
</dbReference>
<reference evidence="5" key="1">
    <citation type="submission" date="2021-01" db="EMBL/GenBank/DDBJ databases">
        <title>Whole genome shotgun sequence of Virgisporangium aurantiacum NBRC 16421.</title>
        <authorList>
            <person name="Komaki H."/>
            <person name="Tamura T."/>
        </authorList>
    </citation>
    <scope>NUCLEOTIDE SEQUENCE</scope>
    <source>
        <strain evidence="5">NBRC 16421</strain>
    </source>
</reference>
<sequence length="1567" mass="167274">MRLLWTLLRAEGVDARLDVSAASERRFWPQWMSEQIRLADFVLVVASPRYRERAEGRAAGGVGRGVWWEARQLQELLYTDSDEGIRMILPVILPGDDATGLPDWLHPVGGTTYVVSTLTSDGVDELVRVLTCQPLYVEPPLGTVRPRPPRVSMAGGEISTSAHDADIGSTDAEPSPTGTGPRRSGGRQREWRRPWMAPGVEPGMVPRPDLGASLVSAVCHPAEPATVAVTAVQGTGGFGKTTLVAQAIQDPAVVAWYTGGLLWTELGRDVTGPALAAKINDLTEALTMERPTMADPQQAGFRLGVALDACTEPVLLVIDDVWRDEQIHPFLVGGRTCRRLVTTRHRLRSLAGSVQVLVDAMDDGHATELLTRGLGAVPSATVTELLRLTGRWPLLLDITNRTIAQFADNGRDTADAASIIAEQLGRVGPAGLDNPYQISDQQRHRMVAACLNASIDLLPALTRDRYRELCIFAEDTDIPFQTLNLLWGAGAAMTEFQVEQLGRTLVDASLARPARHVPGLRLHDVIRTFLQASVGHDRLVGYHRTLLTSVGRLLQPQSFDPIDAGSWPWWTVPDDLDDLRRHLVDHLRGAGLDRRADDLVADLRWASARIRRDGPVAVEADLRRSSTATAAALGTAIRQNAHLLTPIRPAHAIDDILASRLDASPPLQPLVADFTPYLTERLRVVNRWPPPDQPDAALRRAIDTGHPYGVSSVHLAPDKSLMITTGAAGRFERGNGPVMRIFDLANGIPRHAIDTGHLVGVGSVHLASDGSWLATKGTTGPSGVGGDPMIQIFDPESGTVRHTIDTGHHHGVALISIAPDRSWLATAGTLRRHKGDPVVRIFDPATGALRQTIDTGHHRGVGSVHVAPDGSWIATVGTTATGWEENRRKRPNRRLNGDPVVHILDPMSGLVRQSIDTRHPRGVASIYVAPDGSWLATTGTSESGDPVVRIIDIATGTIRHAIDTGHADGVDLVHVAPDGSWLATIGTGRYRNSVVRIFDTASGTLRHTIDTGHLKGVGSIYSARDPSWLATRGVIDARGRGDRVVRIFDTSGGALRDAIDTGHPRGVRSVFPAADGSWLATTGTDRDPVVRIFDTSGGALRHAIDTGHPRGVRSVFPAADGSWLATTGTDRDPLVRIFDTAVGTSRNTGNPGHRHEVGFACLASDGSWLATTGTTGDIRSGFPVVRIFDPATGKMRHNIDTGHPRGVDSVHMARDGSWLATAGPGGVGGDPVARLFDPISGALRYTIDTGHRRGVGSIHLADDRSWLATTGAVDSQGRSDPNVHIFDPASGALRHSIDTGFRRGAGSLYPAPDGSWLATTSTTGPGGLGGDPVIRILDPNSGTHRHTIDTGHPHGVGSLYLAPDGSWLATTGAGGLGGDPMIRIYDPISGTPRHTIDTTHHHGIRWACLAPDGTWLATIGAGGVDGDPILRIFDPANGSLRHSIDTGHTHGIGAMHVASDGTWLATTGTRGADSDPVVRIVDPASGTLRYAVDTGLARGVDHLVILPADGRLVAAGKSSIFLWQAQTGRAAAMRIDDQIKLCSALPSSNFLLLVSSRGVFGFDVIET</sequence>
<dbReference type="GO" id="GO:0005829">
    <property type="term" value="C:cytosol"/>
    <property type="evidence" value="ECO:0007669"/>
    <property type="project" value="UniProtKB-ARBA"/>
</dbReference>
<feature type="region of interest" description="Disordered" evidence="3">
    <location>
        <begin position="154"/>
        <end position="190"/>
    </location>
</feature>
<dbReference type="InterPro" id="IPR011047">
    <property type="entry name" value="Quinoprotein_ADH-like_sf"/>
</dbReference>
<dbReference type="Proteomes" id="UP000612585">
    <property type="component" value="Unassembled WGS sequence"/>
</dbReference>
<dbReference type="InterPro" id="IPR001680">
    <property type="entry name" value="WD40_rpt"/>
</dbReference>
<keyword evidence="1" id="KW-0853">WD repeat</keyword>
<dbReference type="InterPro" id="IPR036322">
    <property type="entry name" value="WD40_repeat_dom_sf"/>
</dbReference>
<organism evidence="5 6">
    <name type="scientific">Virgisporangium aurantiacum</name>
    <dbReference type="NCBI Taxonomy" id="175570"/>
    <lineage>
        <taxon>Bacteria</taxon>
        <taxon>Bacillati</taxon>
        <taxon>Actinomycetota</taxon>
        <taxon>Actinomycetes</taxon>
        <taxon>Micromonosporales</taxon>
        <taxon>Micromonosporaceae</taxon>
        <taxon>Virgisporangium</taxon>
    </lineage>
</organism>
<dbReference type="InterPro" id="IPR027417">
    <property type="entry name" value="P-loop_NTPase"/>
</dbReference>
<protein>
    <recommendedName>
        <fullName evidence="4">SEFIR domain-containing protein</fullName>
    </recommendedName>
</protein>
<evidence type="ECO:0000313" key="5">
    <source>
        <dbReference type="EMBL" id="GIJ62515.1"/>
    </source>
</evidence>
<dbReference type="InterPro" id="IPR002182">
    <property type="entry name" value="NB-ARC"/>
</dbReference>
<proteinExistence type="predicted"/>